<name>A0A9W9CLG4_9PLEO</name>
<keyword evidence="2" id="KW-0472">Membrane</keyword>
<evidence type="ECO:0000313" key="4">
    <source>
        <dbReference type="Proteomes" id="UP001140560"/>
    </source>
</evidence>
<organism evidence="3 4">
    <name type="scientific">Neocucurbitaria cava</name>
    <dbReference type="NCBI Taxonomy" id="798079"/>
    <lineage>
        <taxon>Eukaryota</taxon>
        <taxon>Fungi</taxon>
        <taxon>Dikarya</taxon>
        <taxon>Ascomycota</taxon>
        <taxon>Pezizomycotina</taxon>
        <taxon>Dothideomycetes</taxon>
        <taxon>Pleosporomycetidae</taxon>
        <taxon>Pleosporales</taxon>
        <taxon>Pleosporineae</taxon>
        <taxon>Cucurbitariaceae</taxon>
        <taxon>Neocucurbitaria</taxon>
    </lineage>
</organism>
<keyword evidence="4" id="KW-1185">Reference proteome</keyword>
<dbReference type="OrthoDB" id="3642826at2759"/>
<sequence>MPPSASQAAPDPGLVPSAPVTTDATIAISTSLNASGIPVMQSTDQGLRPIPPAATQIGDPNGHHEITEPNFTATKPCRGCQPVIEITATGWLDSPPAEQQGTTETPAKATIPAGNSDIVISQATSGGNFVIGDSTTLTPGQTITVDDTPVAIQTSEGRTEVVVGTTTIPMKSDEASPQSTSPQITDAPSPLPPVLTIGTRVVTPNAQTQYIIADQTLAPGSSALTISGTTLSLAPSATALVVNGVTSSLTPSLGVVYTTEMPAALTFNSHIYTTNRAGYIVMGPGTTLIPGGNPVTVDGTTLSLEHAGTAVVVQGTTSMLQPVTTVVTLTRAPSGGGVGAGVAGYTTGSRLASPTEKPVPGGAASRYGYTLVDGWLGGLLMLVWWGFGCYFAFES</sequence>
<feature type="transmembrane region" description="Helical" evidence="2">
    <location>
        <begin position="374"/>
        <end position="393"/>
    </location>
</feature>
<evidence type="ECO:0000256" key="1">
    <source>
        <dbReference type="SAM" id="MobiDB-lite"/>
    </source>
</evidence>
<evidence type="ECO:0000256" key="2">
    <source>
        <dbReference type="SAM" id="Phobius"/>
    </source>
</evidence>
<keyword evidence="2" id="KW-1133">Transmembrane helix</keyword>
<proteinExistence type="predicted"/>
<dbReference type="AlphaFoldDB" id="A0A9W9CLG4"/>
<accession>A0A9W9CLG4</accession>
<feature type="compositionally biased region" description="Polar residues" evidence="1">
    <location>
        <begin position="175"/>
        <end position="186"/>
    </location>
</feature>
<protein>
    <submittedName>
        <fullName evidence="3">Uncharacterized protein</fullName>
    </submittedName>
</protein>
<evidence type="ECO:0000313" key="3">
    <source>
        <dbReference type="EMBL" id="KAJ4369163.1"/>
    </source>
</evidence>
<gene>
    <name evidence="3" type="ORF">N0V83_006247</name>
</gene>
<reference evidence="3" key="1">
    <citation type="submission" date="2022-10" db="EMBL/GenBank/DDBJ databases">
        <title>Tapping the CABI collections for fungal endophytes: first genome assemblies for Collariella, Neodidymelliopsis, Ascochyta clinopodiicola, Didymella pomorum, Didymosphaeria variabile, Neocosmospora piperis and Neocucurbitaria cava.</title>
        <authorList>
            <person name="Hill R."/>
        </authorList>
    </citation>
    <scope>NUCLEOTIDE SEQUENCE</scope>
    <source>
        <strain evidence="3">IMI 356814</strain>
    </source>
</reference>
<keyword evidence="2" id="KW-0812">Transmembrane</keyword>
<feature type="region of interest" description="Disordered" evidence="1">
    <location>
        <begin position="170"/>
        <end position="190"/>
    </location>
</feature>
<dbReference type="EMBL" id="JAPEUY010000010">
    <property type="protein sequence ID" value="KAJ4369163.1"/>
    <property type="molecule type" value="Genomic_DNA"/>
</dbReference>
<comment type="caution">
    <text evidence="3">The sequence shown here is derived from an EMBL/GenBank/DDBJ whole genome shotgun (WGS) entry which is preliminary data.</text>
</comment>
<feature type="region of interest" description="Disordered" evidence="1">
    <location>
        <begin position="39"/>
        <end position="65"/>
    </location>
</feature>
<dbReference type="Proteomes" id="UP001140560">
    <property type="component" value="Unassembled WGS sequence"/>
</dbReference>